<dbReference type="InterPro" id="IPR051531">
    <property type="entry name" value="N-acetyltransferase"/>
</dbReference>
<dbReference type="PANTHER" id="PTHR43792">
    <property type="entry name" value="GNAT FAMILY, PUTATIVE (AFU_ORTHOLOGUE AFUA_3G00765)-RELATED-RELATED"/>
    <property type="match status" value="1"/>
</dbReference>
<gene>
    <name evidence="2" type="ORF">EFQ99_05905</name>
</gene>
<evidence type="ECO:0000313" key="3">
    <source>
        <dbReference type="Proteomes" id="UP000278823"/>
    </source>
</evidence>
<dbReference type="Proteomes" id="UP000278823">
    <property type="component" value="Unassembled WGS sequence"/>
</dbReference>
<evidence type="ECO:0000259" key="1">
    <source>
        <dbReference type="Pfam" id="PF13302"/>
    </source>
</evidence>
<keyword evidence="3" id="KW-1185">Reference proteome</keyword>
<feature type="domain" description="N-acetyltransferase" evidence="1">
    <location>
        <begin position="8"/>
        <end position="139"/>
    </location>
</feature>
<dbReference type="GO" id="GO:0016747">
    <property type="term" value="F:acyltransferase activity, transferring groups other than amino-acyl groups"/>
    <property type="evidence" value="ECO:0007669"/>
    <property type="project" value="InterPro"/>
</dbReference>
<reference evidence="3" key="1">
    <citation type="submission" date="2018-11" db="EMBL/GenBank/DDBJ databases">
        <title>Rhizobium chutanense sp. nov., isolated from root nodules of Phaseolus vulgaris in China.</title>
        <authorList>
            <person name="Huo Y."/>
        </authorList>
    </citation>
    <scope>NUCLEOTIDE SEQUENCE [LARGE SCALE GENOMIC DNA]</scope>
    <source>
        <strain evidence="3">CCBAU 65647</strain>
    </source>
</reference>
<dbReference type="OrthoDB" id="6293260at2"/>
<sequence length="186" mass="21106">MDAIETDRLVLRNFRKRDAPDLFLYLHEPVASCFLSLALEDLSAAEAEVKKRSRSHEYIAVCLKGSDRLIGDVFAMPEGDTFSVGWNFNADAGGKGFASEAAHALFGYLFSVKKARRLYAYVEDHNIASQRLCGRLGMRTEGLFREFVSFKNDEYGDPIFENTMQYAILRKEWEARAGNSMREHSS</sequence>
<dbReference type="InterPro" id="IPR016181">
    <property type="entry name" value="Acyl_CoA_acyltransferase"/>
</dbReference>
<dbReference type="InterPro" id="IPR000182">
    <property type="entry name" value="GNAT_dom"/>
</dbReference>
<protein>
    <submittedName>
        <fullName evidence="2">N-acetyltransferase</fullName>
    </submittedName>
</protein>
<dbReference type="SUPFAM" id="SSF55729">
    <property type="entry name" value="Acyl-CoA N-acyltransferases (Nat)"/>
    <property type="match status" value="1"/>
</dbReference>
<proteinExistence type="predicted"/>
<name>A0A432PN11_9HYPH</name>
<evidence type="ECO:0000313" key="2">
    <source>
        <dbReference type="EMBL" id="RUM25833.1"/>
    </source>
</evidence>
<keyword evidence="2" id="KW-0808">Transferase</keyword>
<comment type="caution">
    <text evidence="2">The sequence shown here is derived from an EMBL/GenBank/DDBJ whole genome shotgun (WGS) entry which is preliminary data.</text>
</comment>
<dbReference type="EMBL" id="RJTH01000002">
    <property type="protein sequence ID" value="RUM25833.1"/>
    <property type="molecule type" value="Genomic_DNA"/>
</dbReference>
<dbReference type="PANTHER" id="PTHR43792:SF1">
    <property type="entry name" value="N-ACETYLTRANSFERASE DOMAIN-CONTAINING PROTEIN"/>
    <property type="match status" value="1"/>
</dbReference>
<dbReference type="AlphaFoldDB" id="A0A432PN11"/>
<dbReference type="Pfam" id="PF13302">
    <property type="entry name" value="Acetyltransf_3"/>
    <property type="match status" value="1"/>
</dbReference>
<organism evidence="2 3">
    <name type="scientific">Rhizobium vallis</name>
    <dbReference type="NCBI Taxonomy" id="634290"/>
    <lineage>
        <taxon>Bacteria</taxon>
        <taxon>Pseudomonadati</taxon>
        <taxon>Pseudomonadota</taxon>
        <taxon>Alphaproteobacteria</taxon>
        <taxon>Hyphomicrobiales</taxon>
        <taxon>Rhizobiaceae</taxon>
        <taxon>Rhizobium/Agrobacterium group</taxon>
        <taxon>Rhizobium</taxon>
    </lineage>
</organism>
<accession>A0A432PN11</accession>
<dbReference type="Gene3D" id="3.40.630.30">
    <property type="match status" value="1"/>
</dbReference>
<dbReference type="RefSeq" id="WP_126919754.1">
    <property type="nucleotide sequence ID" value="NZ_ML133687.1"/>
</dbReference>